<evidence type="ECO:0000313" key="3">
    <source>
        <dbReference type="Proteomes" id="UP000585614"/>
    </source>
</evidence>
<evidence type="ECO:0000313" key="2">
    <source>
        <dbReference type="EMBL" id="KAF6298838.1"/>
    </source>
</evidence>
<feature type="chain" id="PRO_5029498841" evidence="1">
    <location>
        <begin position="26"/>
        <end position="205"/>
    </location>
</feature>
<keyword evidence="1" id="KW-0732">Signal</keyword>
<reference evidence="2 3" key="1">
    <citation type="journal article" date="2020" name="Nature">
        <title>Six reference-quality genomes reveal evolution of bat adaptations.</title>
        <authorList>
            <person name="Jebb D."/>
            <person name="Huang Z."/>
            <person name="Pippel M."/>
            <person name="Hughes G.M."/>
            <person name="Lavrichenko K."/>
            <person name="Devanna P."/>
            <person name="Winkler S."/>
            <person name="Jermiin L.S."/>
            <person name="Skirmuntt E.C."/>
            <person name="Katzourakis A."/>
            <person name="Burkitt-Gray L."/>
            <person name="Ray D.A."/>
            <person name="Sullivan K.A.M."/>
            <person name="Roscito J.G."/>
            <person name="Kirilenko B.M."/>
            <person name="Davalos L.M."/>
            <person name="Corthals A.P."/>
            <person name="Power M.L."/>
            <person name="Jones G."/>
            <person name="Ransome R.D."/>
            <person name="Dechmann D.K.N."/>
            <person name="Locatelli A.G."/>
            <person name="Puechmaille S.J."/>
            <person name="Fedrigo O."/>
            <person name="Jarvis E.D."/>
            <person name="Hiller M."/>
            <person name="Vernes S.C."/>
            <person name="Myers E.W."/>
            <person name="Teeling E.C."/>
        </authorList>
    </citation>
    <scope>NUCLEOTIDE SEQUENCE [LARGE SCALE GENOMIC DNA]</scope>
    <source>
        <strain evidence="2">MRhiFer1</strain>
        <tissue evidence="2">Lung</tissue>
    </source>
</reference>
<dbReference type="AlphaFoldDB" id="A0A7J7TDT6"/>
<comment type="caution">
    <text evidence="2">The sequence shown here is derived from an EMBL/GenBank/DDBJ whole genome shotgun (WGS) entry which is preliminary data.</text>
</comment>
<gene>
    <name evidence="2" type="ORF">mRhiFer1_008893</name>
</gene>
<name>A0A7J7TDT6_RHIFE</name>
<dbReference type="EMBL" id="JACAGC010000020">
    <property type="protein sequence ID" value="KAF6298838.1"/>
    <property type="molecule type" value="Genomic_DNA"/>
</dbReference>
<feature type="signal peptide" evidence="1">
    <location>
        <begin position="1"/>
        <end position="25"/>
    </location>
</feature>
<organism evidence="2 3">
    <name type="scientific">Rhinolophus ferrumequinum</name>
    <name type="common">Greater horseshoe bat</name>
    <dbReference type="NCBI Taxonomy" id="59479"/>
    <lineage>
        <taxon>Eukaryota</taxon>
        <taxon>Metazoa</taxon>
        <taxon>Chordata</taxon>
        <taxon>Craniata</taxon>
        <taxon>Vertebrata</taxon>
        <taxon>Euteleostomi</taxon>
        <taxon>Mammalia</taxon>
        <taxon>Eutheria</taxon>
        <taxon>Laurasiatheria</taxon>
        <taxon>Chiroptera</taxon>
        <taxon>Yinpterochiroptera</taxon>
        <taxon>Rhinolophoidea</taxon>
        <taxon>Rhinolophidae</taxon>
        <taxon>Rhinolophinae</taxon>
        <taxon>Rhinolophus</taxon>
    </lineage>
</organism>
<protein>
    <submittedName>
        <fullName evidence="2">Uncharacterized protein</fullName>
    </submittedName>
</protein>
<sequence length="205" mass="21342">MGLEMWVLGTLVTMVTPPFIRLAAADVDSCSPFPLTSSLLVSTEPPPPTAAQGLTPSICAQIPSCTVAGTSRCAHALSPPGIPKRTGAPPSCLQRAIVRGREASGPPRAGSWRPGRTLWQEVGSAARFPPRLGASSSWHSLKKGWVVGPRGANEPAQGLGLFPPSLGPPPSPFTHSSPSLSTDSFMKLQQLHELVLSPSAACGIR</sequence>
<evidence type="ECO:0000256" key="1">
    <source>
        <dbReference type="SAM" id="SignalP"/>
    </source>
</evidence>
<dbReference type="Proteomes" id="UP000585614">
    <property type="component" value="Unassembled WGS sequence"/>
</dbReference>
<accession>A0A7J7TDT6</accession>
<proteinExistence type="predicted"/>